<reference evidence="2 3" key="2">
    <citation type="journal article" date="2017" name="Sci. Rep.">
        <title>Ant-infecting Ophiocordyceps genomes reveal a high diversity of potential behavioral manipulation genes and a possible major role for enterotoxins.</title>
        <authorList>
            <person name="de Bekker C."/>
            <person name="Ohm R.A."/>
            <person name="Evans H.C."/>
            <person name="Brachmann A."/>
            <person name="Hughes D.P."/>
        </authorList>
    </citation>
    <scope>NUCLEOTIDE SEQUENCE [LARGE SCALE GENOMIC DNA]</scope>
    <source>
        <strain evidence="2 3">SC16a</strain>
    </source>
</reference>
<dbReference type="AlphaFoldDB" id="A0A2A9P4F5"/>
<feature type="region of interest" description="Disordered" evidence="1">
    <location>
        <begin position="196"/>
        <end position="243"/>
    </location>
</feature>
<gene>
    <name evidence="2" type="ORF">XA68_17699</name>
</gene>
<reference evidence="2 3" key="1">
    <citation type="journal article" date="2015" name="BMC Genomics">
        <title>Gene expression during zombie ant biting behavior reflects the complexity underlying fungal parasitic behavioral manipulation.</title>
        <authorList>
            <person name="de Bekker C."/>
            <person name="Ohm R.A."/>
            <person name="Loreto R.G."/>
            <person name="Sebastian A."/>
            <person name="Albert I."/>
            <person name="Merrow M."/>
            <person name="Brachmann A."/>
            <person name="Hughes D.P."/>
        </authorList>
    </citation>
    <scope>NUCLEOTIDE SEQUENCE [LARGE SCALE GENOMIC DNA]</scope>
    <source>
        <strain evidence="2 3">SC16a</strain>
    </source>
</reference>
<name>A0A2A9P4F5_OPHUN</name>
<organism evidence="2 3">
    <name type="scientific">Ophiocordyceps unilateralis</name>
    <name type="common">Zombie-ant fungus</name>
    <name type="synonym">Torrubia unilateralis</name>
    <dbReference type="NCBI Taxonomy" id="268505"/>
    <lineage>
        <taxon>Eukaryota</taxon>
        <taxon>Fungi</taxon>
        <taxon>Dikarya</taxon>
        <taxon>Ascomycota</taxon>
        <taxon>Pezizomycotina</taxon>
        <taxon>Sordariomycetes</taxon>
        <taxon>Hypocreomycetidae</taxon>
        <taxon>Hypocreales</taxon>
        <taxon>Ophiocordycipitaceae</taxon>
        <taxon>Ophiocordyceps</taxon>
    </lineage>
</organism>
<feature type="compositionally biased region" description="Low complexity" evidence="1">
    <location>
        <begin position="196"/>
        <end position="229"/>
    </location>
</feature>
<dbReference type="OrthoDB" id="5221663at2759"/>
<evidence type="ECO:0000313" key="2">
    <source>
        <dbReference type="EMBL" id="PFH55742.1"/>
    </source>
</evidence>
<accession>A0A2A9P4F5</accession>
<evidence type="ECO:0000256" key="1">
    <source>
        <dbReference type="SAM" id="MobiDB-lite"/>
    </source>
</evidence>
<dbReference type="EMBL" id="LAZP02000786">
    <property type="protein sequence ID" value="PFH55742.1"/>
    <property type="molecule type" value="Genomic_DNA"/>
</dbReference>
<dbReference type="Proteomes" id="UP000037136">
    <property type="component" value="Unassembled WGS sequence"/>
</dbReference>
<evidence type="ECO:0000313" key="3">
    <source>
        <dbReference type="Proteomes" id="UP000037136"/>
    </source>
</evidence>
<sequence length="335" mass="36650">MGDSVGSLLASIAVLLSDGLRILDLADKRHWGQDEFEQKRALDEALDEARKDFQELTPLVHGQVHYELDRRHDSLQELRKLRSRFRDLVSALKDWTRSGGPIDAVWVLDTHALQKDLHRAQCRAARRIFTSDRESSSRCLGAYLVGRAKDASAACHVVGGFERFGDVDVVFVCDFCDGHLLWLDVEAVPLPALTSPTAAARTSSTTTTSSMTTTSSTSTNTTSQTTTTVNPPPPSQTWQLPAYSASTSTPKHVVSPLVAIANHVAPAHGDWLAPLLCPYCEQEARRPHDDDDDDEADAFRSVDVDEFDDLAALQDHLDAYHAGPATSSDAACVVM</sequence>
<comment type="caution">
    <text evidence="2">The sequence shown here is derived from an EMBL/GenBank/DDBJ whole genome shotgun (WGS) entry which is preliminary data.</text>
</comment>
<keyword evidence="3" id="KW-1185">Reference proteome</keyword>
<proteinExistence type="predicted"/>
<protein>
    <submittedName>
        <fullName evidence="2">Uncharacterized protein</fullName>
    </submittedName>
</protein>